<organism evidence="7 8">
    <name type="scientific">Ceratodon purpureus</name>
    <name type="common">Fire moss</name>
    <name type="synonym">Dicranum purpureum</name>
    <dbReference type="NCBI Taxonomy" id="3225"/>
    <lineage>
        <taxon>Eukaryota</taxon>
        <taxon>Viridiplantae</taxon>
        <taxon>Streptophyta</taxon>
        <taxon>Embryophyta</taxon>
        <taxon>Bryophyta</taxon>
        <taxon>Bryophytina</taxon>
        <taxon>Bryopsida</taxon>
        <taxon>Dicranidae</taxon>
        <taxon>Pseudoditrichales</taxon>
        <taxon>Ditrichaceae</taxon>
        <taxon>Ceratodon</taxon>
    </lineage>
</organism>
<dbReference type="OrthoDB" id="10251508at2759"/>
<feature type="transmembrane region" description="Helical" evidence="3">
    <location>
        <begin position="396"/>
        <end position="417"/>
    </location>
</feature>
<dbReference type="EMBL" id="CM026424">
    <property type="protein sequence ID" value="KAG0581014.1"/>
    <property type="molecule type" value="Genomic_DNA"/>
</dbReference>
<dbReference type="PROSITE" id="PS50222">
    <property type="entry name" value="EF_HAND_2"/>
    <property type="match status" value="1"/>
</dbReference>
<dbReference type="Gene3D" id="1.10.238.10">
    <property type="entry name" value="EF-hand"/>
    <property type="match status" value="1"/>
</dbReference>
<feature type="compositionally biased region" description="Basic and acidic residues" evidence="5">
    <location>
        <begin position="85"/>
        <end position="94"/>
    </location>
</feature>
<dbReference type="InterPro" id="IPR002048">
    <property type="entry name" value="EF_hand_dom"/>
</dbReference>
<dbReference type="SUPFAM" id="SSF47473">
    <property type="entry name" value="EF-hand"/>
    <property type="match status" value="1"/>
</dbReference>
<keyword evidence="8" id="KW-1185">Reference proteome</keyword>
<reference evidence="7" key="1">
    <citation type="submission" date="2020-06" db="EMBL/GenBank/DDBJ databases">
        <title>WGS assembly of Ceratodon purpureus strain R40.</title>
        <authorList>
            <person name="Carey S.B."/>
            <person name="Jenkins J."/>
            <person name="Shu S."/>
            <person name="Lovell J.T."/>
            <person name="Sreedasyam A."/>
            <person name="Maumus F."/>
            <person name="Tiley G.P."/>
            <person name="Fernandez-Pozo N."/>
            <person name="Barry K."/>
            <person name="Chen C."/>
            <person name="Wang M."/>
            <person name="Lipzen A."/>
            <person name="Daum C."/>
            <person name="Saski C.A."/>
            <person name="Payton A.C."/>
            <person name="Mcbreen J.C."/>
            <person name="Conrad R.E."/>
            <person name="Kollar L.M."/>
            <person name="Olsson S."/>
            <person name="Huttunen S."/>
            <person name="Landis J.B."/>
            <person name="Wickett N.J."/>
            <person name="Johnson M.G."/>
            <person name="Rensing S.A."/>
            <person name="Grimwood J."/>
            <person name="Schmutz J."/>
            <person name="Mcdaniel S.F."/>
        </authorList>
    </citation>
    <scope>NUCLEOTIDE SEQUENCE</scope>
    <source>
        <strain evidence="7">R40</strain>
    </source>
</reference>
<evidence type="ECO:0000256" key="1">
    <source>
        <dbReference type="ARBA" id="ARBA00007535"/>
    </source>
</evidence>
<evidence type="ECO:0000313" key="8">
    <source>
        <dbReference type="Proteomes" id="UP000822688"/>
    </source>
</evidence>
<sequence length="565" mass="64208">MARLQLQMLRRIAFFSSSRSLECLGEACRGFASNSYTFSNSCVVNKEERSSRVVLARSEMLGHFKAKYVEASGFRTLATESSGKGGDDGSEKPKQPTKIDGGKKYSVVQIDNDGSWRTVLRNAVELGVHPRDVSILASSNPFISQRSTITVVHNEKIMVRMENARALLCRDHVLLFEARRPRSFGKDRDIVGAAPDIARPEFQDKAANRARELFGAYMSQQAREPIAHLLDAMPFHLRMLECLLDDTSSFFYEKTERLKVVVERMLEELTDDVNIGGLQRLLPLKRALTEVEHDVKDTHHAIEEVLNSDEMLEALCLNKTEFQWSFLKGSNVDSEKEDHNQPTLRQAAADMLLTYQRQIDNAGGALEELRKNIDATQEIWELGLDTTRNRIIQMDLLFSLGTFSLSMAALVAAYFGMNIPSGIEENPSAFWWVVLGSIGTTFATGTILMFLVRIWPRVIDRRRAQELAGLRDLLQHLDDIDDIFQAVAKEVAGRSVTPKEFKKVLQSHPTAKFMRQRELDLMFRMFDTDRDGVLEDAEYKEKKMKDKKDVKKPDEDPKHGQKLEQ</sequence>
<comment type="subcellular location">
    <subcellularLocation>
        <location evidence="3">Membrane</location>
        <topology evidence="3">Multi-pass membrane protein</topology>
    </subcellularLocation>
</comment>
<comment type="caution">
    <text evidence="7">The sequence shown here is derived from an EMBL/GenBank/DDBJ whole genome shotgun (WGS) entry which is preliminary data.</text>
</comment>
<evidence type="ECO:0000256" key="3">
    <source>
        <dbReference type="RuleBase" id="RU366041"/>
    </source>
</evidence>
<keyword evidence="3" id="KW-1133">Transmembrane helix</keyword>
<feature type="region of interest" description="Disordered" evidence="5">
    <location>
        <begin position="537"/>
        <end position="565"/>
    </location>
</feature>
<feature type="domain" description="EF-hand" evidence="6">
    <location>
        <begin position="514"/>
        <end position="549"/>
    </location>
</feature>
<dbReference type="GO" id="GO:0016020">
    <property type="term" value="C:membrane"/>
    <property type="evidence" value="ECO:0007669"/>
    <property type="project" value="UniProtKB-SubCell"/>
</dbReference>
<dbReference type="Proteomes" id="UP000822688">
    <property type="component" value="Chromosome 4"/>
</dbReference>
<proteinExistence type="inferred from homology"/>
<dbReference type="GO" id="GO:0005509">
    <property type="term" value="F:calcium ion binding"/>
    <property type="evidence" value="ECO:0007669"/>
    <property type="project" value="InterPro"/>
</dbReference>
<dbReference type="AlphaFoldDB" id="A0A8T0IBC4"/>
<name>A0A8T0IBC4_CERPU</name>
<evidence type="ECO:0000313" key="7">
    <source>
        <dbReference type="EMBL" id="KAG0581014.1"/>
    </source>
</evidence>
<dbReference type="PROSITE" id="PS00018">
    <property type="entry name" value="EF_HAND_1"/>
    <property type="match status" value="1"/>
</dbReference>
<dbReference type="Pfam" id="PF22099">
    <property type="entry name" value="MRS2-like"/>
    <property type="match status" value="1"/>
</dbReference>
<evidence type="ECO:0000256" key="4">
    <source>
        <dbReference type="SAM" id="Coils"/>
    </source>
</evidence>
<dbReference type="InterPro" id="IPR039204">
    <property type="entry name" value="MRS2-like"/>
</dbReference>
<keyword evidence="3" id="KW-0472">Membrane</keyword>
<keyword evidence="3" id="KW-0460">Magnesium</keyword>
<comment type="function">
    <text evidence="3">Magnesium transporter that may mediate the influx of magnesium.</text>
</comment>
<gene>
    <name evidence="7" type="ORF">KC19_4G217500</name>
</gene>
<dbReference type="InterPro" id="IPR018247">
    <property type="entry name" value="EF_Hand_1_Ca_BS"/>
</dbReference>
<comment type="similarity">
    <text evidence="1 3">Belongs to the CorA metal ion transporter (MIT) (TC 1.A.35.5) family.</text>
</comment>
<dbReference type="PANTHER" id="PTHR13890">
    <property type="entry name" value="RNA SPLICING PROTEIN MRS2, MITOCHONDRIAL"/>
    <property type="match status" value="1"/>
</dbReference>
<keyword evidence="3" id="KW-0813">Transport</keyword>
<keyword evidence="2" id="KW-0106">Calcium</keyword>
<keyword evidence="3" id="KW-0812">Transmembrane</keyword>
<feature type="region of interest" description="Disordered" evidence="5">
    <location>
        <begin position="79"/>
        <end position="102"/>
    </location>
</feature>
<evidence type="ECO:0000256" key="5">
    <source>
        <dbReference type="SAM" id="MobiDB-lite"/>
    </source>
</evidence>
<dbReference type="Gene3D" id="1.20.58.340">
    <property type="entry name" value="Magnesium transport protein CorA, transmembrane region"/>
    <property type="match status" value="1"/>
</dbReference>
<keyword evidence="3" id="KW-0406">Ion transport</keyword>
<dbReference type="Gene3D" id="2.40.128.330">
    <property type="match status" value="1"/>
</dbReference>
<dbReference type="CDD" id="cd12823">
    <property type="entry name" value="Mrs2_Mfm1p-like"/>
    <property type="match status" value="1"/>
</dbReference>
<feature type="coiled-coil region" evidence="4">
    <location>
        <begin position="352"/>
        <end position="379"/>
    </location>
</feature>
<accession>A0A8T0IBC4</accession>
<dbReference type="GO" id="GO:0015095">
    <property type="term" value="F:magnesium ion transmembrane transporter activity"/>
    <property type="evidence" value="ECO:0007669"/>
    <property type="project" value="UniProtKB-ARBA"/>
</dbReference>
<protein>
    <recommendedName>
        <fullName evidence="3">Magnesium transporter</fullName>
    </recommendedName>
</protein>
<evidence type="ECO:0000256" key="2">
    <source>
        <dbReference type="ARBA" id="ARBA00022837"/>
    </source>
</evidence>
<dbReference type="InterPro" id="IPR011992">
    <property type="entry name" value="EF-hand-dom_pair"/>
</dbReference>
<evidence type="ECO:0000259" key="6">
    <source>
        <dbReference type="PROSITE" id="PS50222"/>
    </source>
</evidence>
<keyword evidence="4" id="KW-0175">Coiled coil</keyword>
<feature type="transmembrane region" description="Helical" evidence="3">
    <location>
        <begin position="429"/>
        <end position="452"/>
    </location>
</feature>
<dbReference type="PANTHER" id="PTHR13890:SF42">
    <property type="entry name" value="MAGNESIUM TRANSPORTER"/>
    <property type="match status" value="1"/>
</dbReference>